<evidence type="ECO:0000256" key="1">
    <source>
        <dbReference type="SAM" id="Phobius"/>
    </source>
</evidence>
<evidence type="ECO:0000313" key="2">
    <source>
        <dbReference type="EMBL" id="KLE34152.1"/>
    </source>
</evidence>
<keyword evidence="1" id="KW-0812">Transmembrane</keyword>
<name>A0A0G9MTU5_9SPHN</name>
<reference evidence="2 3" key="1">
    <citation type="submission" date="2015-04" db="EMBL/GenBank/DDBJ databases">
        <title>The draft genome sequence of Erythrobacter luteus KA37.</title>
        <authorList>
            <person name="Zhuang L."/>
            <person name="Liu Y."/>
            <person name="Shao Z."/>
        </authorList>
    </citation>
    <scope>NUCLEOTIDE SEQUENCE [LARGE SCALE GENOMIC DNA]</scope>
    <source>
        <strain evidence="2 3">KA37</strain>
    </source>
</reference>
<dbReference type="RefSeq" id="WP_047003798.1">
    <property type="nucleotide sequence ID" value="NZ_LBHB01000002.1"/>
</dbReference>
<dbReference type="PATRIC" id="fig|1581420.6.peg.1573"/>
<keyword evidence="1" id="KW-0472">Membrane</keyword>
<sequence>MRDVEGAPRRTAFKWLLLVFVALYIVALFLLAVGTFGWFGQERDPLSAVFLLPLGLPWNLIADRLGLEGATIMVLAPLINAGLLYWLWRR</sequence>
<dbReference type="OrthoDB" id="7510603at2"/>
<dbReference type="AlphaFoldDB" id="A0A0G9MTU5"/>
<comment type="caution">
    <text evidence="2">The sequence shown here is derived from an EMBL/GenBank/DDBJ whole genome shotgun (WGS) entry which is preliminary data.</text>
</comment>
<protein>
    <submittedName>
        <fullName evidence="2">Uncharacterized protein</fullName>
    </submittedName>
</protein>
<proteinExistence type="predicted"/>
<gene>
    <name evidence="2" type="ORF">AAW00_07685</name>
</gene>
<keyword evidence="1" id="KW-1133">Transmembrane helix</keyword>
<keyword evidence="3" id="KW-1185">Reference proteome</keyword>
<dbReference type="EMBL" id="LBHB01000002">
    <property type="protein sequence ID" value="KLE34152.1"/>
    <property type="molecule type" value="Genomic_DNA"/>
</dbReference>
<dbReference type="Proteomes" id="UP000053464">
    <property type="component" value="Unassembled WGS sequence"/>
</dbReference>
<organism evidence="2 3">
    <name type="scientific">Aurantiacibacter luteus</name>
    <dbReference type="NCBI Taxonomy" id="1581420"/>
    <lineage>
        <taxon>Bacteria</taxon>
        <taxon>Pseudomonadati</taxon>
        <taxon>Pseudomonadota</taxon>
        <taxon>Alphaproteobacteria</taxon>
        <taxon>Sphingomonadales</taxon>
        <taxon>Erythrobacteraceae</taxon>
        <taxon>Aurantiacibacter</taxon>
    </lineage>
</organism>
<feature type="transmembrane region" description="Helical" evidence="1">
    <location>
        <begin position="12"/>
        <end position="39"/>
    </location>
</feature>
<accession>A0A0G9MTU5</accession>
<feature type="transmembrane region" description="Helical" evidence="1">
    <location>
        <begin position="69"/>
        <end position="88"/>
    </location>
</feature>
<evidence type="ECO:0000313" key="3">
    <source>
        <dbReference type="Proteomes" id="UP000053464"/>
    </source>
</evidence>